<protein>
    <submittedName>
        <fullName evidence="3">Uncharacterized protein</fullName>
    </submittedName>
</protein>
<organism evidence="3 4">
    <name type="scientific">Lithohypha guttulata</name>
    <dbReference type="NCBI Taxonomy" id="1690604"/>
    <lineage>
        <taxon>Eukaryota</taxon>
        <taxon>Fungi</taxon>
        <taxon>Dikarya</taxon>
        <taxon>Ascomycota</taxon>
        <taxon>Pezizomycotina</taxon>
        <taxon>Eurotiomycetes</taxon>
        <taxon>Chaetothyriomycetidae</taxon>
        <taxon>Chaetothyriales</taxon>
        <taxon>Trichomeriaceae</taxon>
        <taxon>Lithohypha</taxon>
    </lineage>
</organism>
<feature type="compositionally biased region" description="Low complexity" evidence="2">
    <location>
        <begin position="410"/>
        <end position="422"/>
    </location>
</feature>
<comment type="caution">
    <text evidence="3">The sequence shown here is derived from an EMBL/GenBank/DDBJ whole genome shotgun (WGS) entry which is preliminary data.</text>
</comment>
<sequence>MTLRKHMKAPSQDNRIPTTPPQVPGIQGLEQGQPWPRDTTQLQRPRHGQKLESLQSVLHKTSEDQPSGLASPISIVGQEQVQPAQHSEHTATSFAPTSLPHSPTQVVVPDVAHTSCGGWFNPSNWLFQIVYPRVQHLGLDELFQAYFTREARPTYGDNHTSTRGKRPRDEEGFDDDEWLYVSNKKFKSVEKHKIQERDRRDRHRLLQKESDDCTPTLISDLAEKELPKVKDFVKNMPKEEIKNLHSSFGDNNKNTAAKKTGKDDQLLSAAMFSWLSGFVILRERQARVESEDKVRQLEHELREQHTARVEAEERVARLEVDTKHYAEEVSHLRQQVEQLRVGDRCSPASLFCAQPLLPSPMTSRERPATGMDWSPANNADAEKRPFLAVEPMHRPGHGGRRGHLPPSPSPSCDGMSSSFCLL</sequence>
<reference evidence="3 4" key="1">
    <citation type="submission" date="2023-08" db="EMBL/GenBank/DDBJ databases">
        <title>Black Yeasts Isolated from many extreme environments.</title>
        <authorList>
            <person name="Coleine C."/>
            <person name="Stajich J.E."/>
            <person name="Selbmann L."/>
        </authorList>
    </citation>
    <scope>NUCLEOTIDE SEQUENCE [LARGE SCALE GENOMIC DNA]</scope>
    <source>
        <strain evidence="3 4">CCFEE 5885</strain>
    </source>
</reference>
<dbReference type="Proteomes" id="UP001345013">
    <property type="component" value="Unassembled WGS sequence"/>
</dbReference>
<feature type="region of interest" description="Disordered" evidence="2">
    <location>
        <begin position="1"/>
        <end position="49"/>
    </location>
</feature>
<dbReference type="EMBL" id="JAVRRG010000034">
    <property type="protein sequence ID" value="KAK5094458.1"/>
    <property type="molecule type" value="Genomic_DNA"/>
</dbReference>
<evidence type="ECO:0000313" key="3">
    <source>
        <dbReference type="EMBL" id="KAK5094458.1"/>
    </source>
</evidence>
<accession>A0ABR0KFH3</accession>
<name>A0ABR0KFH3_9EURO</name>
<evidence type="ECO:0000256" key="1">
    <source>
        <dbReference type="SAM" id="Coils"/>
    </source>
</evidence>
<gene>
    <name evidence="3" type="ORF">LTR24_003613</name>
</gene>
<evidence type="ECO:0000256" key="2">
    <source>
        <dbReference type="SAM" id="MobiDB-lite"/>
    </source>
</evidence>
<evidence type="ECO:0000313" key="4">
    <source>
        <dbReference type="Proteomes" id="UP001345013"/>
    </source>
</evidence>
<feature type="region of interest" description="Disordered" evidence="2">
    <location>
        <begin position="153"/>
        <end position="172"/>
    </location>
</feature>
<feature type="coiled-coil region" evidence="1">
    <location>
        <begin position="280"/>
        <end position="328"/>
    </location>
</feature>
<feature type="region of interest" description="Disordered" evidence="2">
    <location>
        <begin position="389"/>
        <end position="422"/>
    </location>
</feature>
<proteinExistence type="predicted"/>
<feature type="region of interest" description="Disordered" evidence="2">
    <location>
        <begin position="79"/>
        <end position="101"/>
    </location>
</feature>
<keyword evidence="4" id="KW-1185">Reference proteome</keyword>
<keyword evidence="1" id="KW-0175">Coiled coil</keyword>
<feature type="compositionally biased region" description="Basic residues" evidence="2">
    <location>
        <begin position="394"/>
        <end position="403"/>
    </location>
</feature>